<dbReference type="InterPro" id="IPR022697">
    <property type="entry name" value="HDH_short"/>
</dbReference>
<organism evidence="16 17">
    <name type="scientific">Alkalihalobacillus alcalophilus ATCC 27647 = CGMCC 1.3604</name>
    <dbReference type="NCBI Taxonomy" id="1218173"/>
    <lineage>
        <taxon>Bacteria</taxon>
        <taxon>Bacillati</taxon>
        <taxon>Bacillota</taxon>
        <taxon>Bacilli</taxon>
        <taxon>Bacillales</taxon>
        <taxon>Bacillaceae</taxon>
        <taxon>Alkalihalobacillus</taxon>
    </lineage>
</organism>
<feature type="active site" description="Proton donor" evidence="10">
    <location>
        <position position="230"/>
    </location>
</feature>
<dbReference type="eggNOG" id="COG0460">
    <property type="taxonomic scope" value="Bacteria"/>
</dbReference>
<keyword evidence="11 12" id="KW-0521">NADP</keyword>
<dbReference type="PANTHER" id="PTHR43331:SF1">
    <property type="entry name" value="HOMOSERINE DEHYDROGENASE"/>
    <property type="match status" value="1"/>
</dbReference>
<evidence type="ECO:0000256" key="1">
    <source>
        <dbReference type="ARBA" id="ARBA00005056"/>
    </source>
</evidence>
<feature type="binding site" evidence="11">
    <location>
        <position position="215"/>
    </location>
    <ligand>
        <name>L-homoserine</name>
        <dbReference type="ChEBI" id="CHEBI:57476"/>
    </ligand>
</feature>
<dbReference type="AlphaFoldDB" id="A0A094WQ75"/>
<dbReference type="SUPFAM" id="SSF55347">
    <property type="entry name" value="Glyceraldehyde-3-phosphate dehydrogenase-like, C-terminal domain"/>
    <property type="match status" value="1"/>
</dbReference>
<evidence type="ECO:0000256" key="12">
    <source>
        <dbReference type="RuleBase" id="RU000579"/>
    </source>
</evidence>
<dbReference type="InterPro" id="IPR019811">
    <property type="entry name" value="HDH_CS"/>
</dbReference>
<dbReference type="PANTHER" id="PTHR43331">
    <property type="entry name" value="HOMOSERINE DEHYDROGENASE"/>
    <property type="match status" value="1"/>
</dbReference>
<evidence type="ECO:0000256" key="7">
    <source>
        <dbReference type="ARBA" id="ARBA00023002"/>
    </source>
</evidence>
<comment type="caution">
    <text evidence="16">The sequence shown here is derived from an EMBL/GenBank/DDBJ whole genome shotgun (WGS) entry which is preliminary data.</text>
</comment>
<dbReference type="EMBL" id="ALPT02000014">
    <property type="protein sequence ID" value="KGA98178.1"/>
    <property type="molecule type" value="Genomic_DNA"/>
</dbReference>
<feature type="binding site" evidence="11">
    <location>
        <begin position="9"/>
        <end position="14"/>
    </location>
    <ligand>
        <name>NADP(+)</name>
        <dbReference type="ChEBI" id="CHEBI:58349"/>
    </ligand>
</feature>
<comment type="pathway">
    <text evidence="2 12">Amino-acid biosynthesis; L-methionine biosynthesis via de novo pathway; L-homoserine from L-aspartate: step 3/3.</text>
</comment>
<evidence type="ECO:0000256" key="2">
    <source>
        <dbReference type="ARBA" id="ARBA00005062"/>
    </source>
</evidence>
<evidence type="ECO:0000256" key="11">
    <source>
        <dbReference type="PIRSR" id="PIRSR036497-2"/>
    </source>
</evidence>
<keyword evidence="8" id="KW-0915">Sodium</keyword>
<name>A0A094WQ75_ALKAL</name>
<dbReference type="RefSeq" id="WP_003321045.1">
    <property type="nucleotide sequence ID" value="NZ_ALPT02000014.1"/>
</dbReference>
<evidence type="ECO:0000256" key="13">
    <source>
        <dbReference type="RuleBase" id="RU004171"/>
    </source>
</evidence>
<dbReference type="PROSITE" id="PS01042">
    <property type="entry name" value="HOMOSER_DHGENASE"/>
    <property type="match status" value="1"/>
</dbReference>
<evidence type="ECO:0000256" key="9">
    <source>
        <dbReference type="ARBA" id="ARBA00048841"/>
    </source>
</evidence>
<comment type="catalytic activity">
    <reaction evidence="9">
        <text>L-homoserine + NADP(+) = L-aspartate 4-semialdehyde + NADPH + H(+)</text>
        <dbReference type="Rhea" id="RHEA:15761"/>
        <dbReference type="ChEBI" id="CHEBI:15378"/>
        <dbReference type="ChEBI" id="CHEBI:57476"/>
        <dbReference type="ChEBI" id="CHEBI:57783"/>
        <dbReference type="ChEBI" id="CHEBI:58349"/>
        <dbReference type="ChEBI" id="CHEBI:537519"/>
        <dbReference type="EC" id="1.1.1.3"/>
    </reaction>
    <physiologicalReaction direction="right-to-left" evidence="9">
        <dbReference type="Rhea" id="RHEA:15763"/>
    </physiologicalReaction>
</comment>
<evidence type="ECO:0000259" key="15">
    <source>
        <dbReference type="Pfam" id="PF00742"/>
    </source>
</evidence>
<evidence type="ECO:0000313" key="16">
    <source>
        <dbReference type="EMBL" id="KGA98178.1"/>
    </source>
</evidence>
<dbReference type="Proteomes" id="UP000002754">
    <property type="component" value="Unassembled WGS sequence"/>
</dbReference>
<dbReference type="Pfam" id="PF00208">
    <property type="entry name" value="ELFV_dehydrog"/>
    <property type="match status" value="1"/>
</dbReference>
<feature type="domain" description="Glutamate/phenylalanine/leucine/valine/L-tryptophan dehydrogenase C-terminal" evidence="14">
    <location>
        <begin position="29"/>
        <end position="79"/>
    </location>
</feature>
<evidence type="ECO:0000256" key="4">
    <source>
        <dbReference type="ARBA" id="ARBA00013213"/>
    </source>
</evidence>
<dbReference type="NCBIfam" id="NF004912">
    <property type="entry name" value="PRK06270.1"/>
    <property type="match status" value="1"/>
</dbReference>
<feature type="binding site" evidence="11">
    <location>
        <position position="130"/>
    </location>
    <ligand>
        <name>NADPH</name>
        <dbReference type="ChEBI" id="CHEBI:57783"/>
    </ligand>
</feature>
<evidence type="ECO:0000259" key="14">
    <source>
        <dbReference type="Pfam" id="PF00208"/>
    </source>
</evidence>
<dbReference type="SUPFAM" id="SSF51735">
    <property type="entry name" value="NAD(P)-binding Rossmann-fold domains"/>
    <property type="match status" value="1"/>
</dbReference>
<dbReference type="UniPathway" id="UPA00051">
    <property type="reaction ID" value="UER00465"/>
</dbReference>
<evidence type="ECO:0000313" key="17">
    <source>
        <dbReference type="Proteomes" id="UP000002754"/>
    </source>
</evidence>
<reference evidence="16 17" key="1">
    <citation type="journal article" date="2014" name="Genome Announc.">
        <title>Draft Genome Sequence of Bacillus alcalophilus AV1934, a Classic Alkaliphile Isolated from Human Feces in 1934.</title>
        <authorList>
            <person name="Attie O."/>
            <person name="Jayaprakash A."/>
            <person name="Shah H."/>
            <person name="Paulsen I.T."/>
            <person name="Morino M."/>
            <person name="Takahashi Y."/>
            <person name="Narumi I."/>
            <person name="Sachidanandam R."/>
            <person name="Satoh K."/>
            <person name="Ito M."/>
            <person name="Krulwich T.A."/>
        </authorList>
    </citation>
    <scope>NUCLEOTIDE SEQUENCE [LARGE SCALE GENOMIC DNA]</scope>
    <source>
        <strain evidence="16 17">AV1934</strain>
    </source>
</reference>
<dbReference type="Gene3D" id="3.40.50.720">
    <property type="entry name" value="NAD(P)-binding Rossmann-like Domain"/>
    <property type="match status" value="1"/>
</dbReference>
<keyword evidence="7 12" id="KW-0560">Oxidoreductase</keyword>
<keyword evidence="12" id="KW-0486">Methionine biosynthesis</keyword>
<accession>A0A094WQ75</accession>
<protein>
    <recommendedName>
        <fullName evidence="5 12">Homoserine dehydrogenase</fullName>
        <ecNumber evidence="4 12">1.1.1.3</ecNumber>
    </recommendedName>
</protein>
<dbReference type="UniPathway" id="UPA00050">
    <property type="reaction ID" value="UER00063"/>
</dbReference>
<dbReference type="GO" id="GO:0009086">
    <property type="term" value="P:methionine biosynthetic process"/>
    <property type="evidence" value="ECO:0007669"/>
    <property type="project" value="UniProtKB-KW"/>
</dbReference>
<evidence type="ECO:0000256" key="8">
    <source>
        <dbReference type="ARBA" id="ARBA00023053"/>
    </source>
</evidence>
<gene>
    <name evidence="16" type="ORF">BALCAV_0205940</name>
</gene>
<dbReference type="GO" id="GO:0009088">
    <property type="term" value="P:threonine biosynthetic process"/>
    <property type="evidence" value="ECO:0007669"/>
    <property type="project" value="UniProtKB-UniPathway"/>
</dbReference>
<proteinExistence type="inferred from homology"/>
<dbReference type="PIRSF" id="PIRSF036497">
    <property type="entry name" value="HDH_short"/>
    <property type="match status" value="1"/>
</dbReference>
<evidence type="ECO:0000256" key="5">
    <source>
        <dbReference type="ARBA" id="ARBA00013376"/>
    </source>
</evidence>
<dbReference type="Gene3D" id="3.30.360.10">
    <property type="entry name" value="Dihydrodipicolinate Reductase, domain 2"/>
    <property type="match status" value="1"/>
</dbReference>
<feature type="domain" description="Homoserine dehydrogenase catalytic" evidence="15">
    <location>
        <begin position="162"/>
        <end position="340"/>
    </location>
</feature>
<sequence length="352" mass="37953">MVHKLAFIGFGVVGQGLAEILRDKKERLLKQEQFNARLVAISDFKKGALYHPEGLDIKKVLEVVEQTGSLDAYPETAGLIRGWDSLKTIKESNADTIIEVSYTNVETGQPAISHCEAAFESGKNVVMTNKGPVALAYQELTALAKKHSVQWGFEGTVLSGTPALRMPEMTLAGNEITEIRGILNGTTNFILTQMDQKGVSYADALVQAQRLGYAEADPTSDVEGYDARYKIVILANHVMNTPLTVADVSCKGITEITPEMIEEAKQEGKRWKLIATAKKEDGAVVAKVGPEKVLSSDPLAGINGAVNAIAYQCDLLGTVTLSGAGAGKVETGFSLLIDLIHIERQRQKVGIL</sequence>
<dbReference type="Pfam" id="PF00742">
    <property type="entry name" value="Homoserine_dh"/>
    <property type="match status" value="1"/>
</dbReference>
<evidence type="ECO:0000256" key="3">
    <source>
        <dbReference type="ARBA" id="ARBA00006753"/>
    </source>
</evidence>
<keyword evidence="6 12" id="KW-0791">Threonine biosynthesis</keyword>
<dbReference type="InterPro" id="IPR036291">
    <property type="entry name" value="NAD(P)-bd_dom_sf"/>
</dbReference>
<dbReference type="InterPro" id="IPR001342">
    <property type="entry name" value="HDH_cat"/>
</dbReference>
<dbReference type="NCBIfam" id="NF004976">
    <property type="entry name" value="PRK06349.1"/>
    <property type="match status" value="1"/>
</dbReference>
<dbReference type="FunFam" id="3.30.360.10:FF:000005">
    <property type="entry name" value="Homoserine dehydrogenase"/>
    <property type="match status" value="1"/>
</dbReference>
<evidence type="ECO:0000256" key="6">
    <source>
        <dbReference type="ARBA" id="ARBA00022697"/>
    </source>
</evidence>
<dbReference type="InterPro" id="IPR006096">
    <property type="entry name" value="Glu/Leu/Phe/Val/Trp_DH_C"/>
</dbReference>
<dbReference type="STRING" id="1218173.BALCAV_0205940"/>
<comment type="similarity">
    <text evidence="3 13">Belongs to the homoserine dehydrogenase family.</text>
</comment>
<keyword evidence="12" id="KW-0028">Amino-acid biosynthesis</keyword>
<dbReference type="EC" id="1.1.1.3" evidence="4 12"/>
<comment type="pathway">
    <text evidence="1 12">Amino-acid biosynthesis; L-threonine biosynthesis; L-threonine from L-aspartate: step 3/5.</text>
</comment>
<evidence type="ECO:0000256" key="10">
    <source>
        <dbReference type="PIRSR" id="PIRSR036497-1"/>
    </source>
</evidence>
<dbReference type="GO" id="GO:0004412">
    <property type="term" value="F:homoserine dehydrogenase activity"/>
    <property type="evidence" value="ECO:0007669"/>
    <property type="project" value="UniProtKB-EC"/>
</dbReference>
<keyword evidence="17" id="KW-1185">Reference proteome</keyword>